<dbReference type="Proteomes" id="UP000295050">
    <property type="component" value="Unassembled WGS sequence"/>
</dbReference>
<dbReference type="AlphaFoldDB" id="A0A4R2R7Q1"/>
<evidence type="ECO:0000256" key="1">
    <source>
        <dbReference type="SAM" id="SignalP"/>
    </source>
</evidence>
<keyword evidence="1" id="KW-0732">Signal</keyword>
<dbReference type="OrthoDB" id="7870060at2"/>
<reference evidence="2 3" key="1">
    <citation type="submission" date="2019-03" db="EMBL/GenBank/DDBJ databases">
        <title>Genomic Encyclopedia of Type Strains, Phase IV (KMG-IV): sequencing the most valuable type-strain genomes for metagenomic binning, comparative biology and taxonomic classification.</title>
        <authorList>
            <person name="Goeker M."/>
        </authorList>
    </citation>
    <scope>NUCLEOTIDE SEQUENCE [LARGE SCALE GENOMIC DNA]</scope>
    <source>
        <strain evidence="2 3">DSM 24766</strain>
    </source>
</reference>
<organism evidence="2 3">
    <name type="scientific">Rhodovulum bhavnagarense</name>
    <dbReference type="NCBI Taxonomy" id="992286"/>
    <lineage>
        <taxon>Bacteria</taxon>
        <taxon>Pseudomonadati</taxon>
        <taxon>Pseudomonadota</taxon>
        <taxon>Alphaproteobacteria</taxon>
        <taxon>Rhodobacterales</taxon>
        <taxon>Paracoccaceae</taxon>
        <taxon>Rhodovulum</taxon>
    </lineage>
</organism>
<dbReference type="RefSeq" id="WP_132952923.1">
    <property type="nucleotide sequence ID" value="NZ_SLXU01000019.1"/>
</dbReference>
<evidence type="ECO:0000313" key="2">
    <source>
        <dbReference type="EMBL" id="TCP58643.1"/>
    </source>
</evidence>
<feature type="signal peptide" evidence="1">
    <location>
        <begin position="1"/>
        <end position="23"/>
    </location>
</feature>
<accession>A0A4R2R7Q1</accession>
<protein>
    <submittedName>
        <fullName evidence="2">Uncharacterized protein</fullName>
    </submittedName>
</protein>
<dbReference type="EMBL" id="SLXU01000019">
    <property type="protein sequence ID" value="TCP58643.1"/>
    <property type="molecule type" value="Genomic_DNA"/>
</dbReference>
<feature type="chain" id="PRO_5020940668" evidence="1">
    <location>
        <begin position="24"/>
        <end position="98"/>
    </location>
</feature>
<evidence type="ECO:0000313" key="3">
    <source>
        <dbReference type="Proteomes" id="UP000295050"/>
    </source>
</evidence>
<proteinExistence type="predicted"/>
<gene>
    <name evidence="2" type="ORF">EV663_11923</name>
</gene>
<name>A0A4R2R7Q1_9RHOB</name>
<keyword evidence="3" id="KW-1185">Reference proteome</keyword>
<sequence length="98" mass="9896">MKTLKTLSAAMLVAILAPAAGLAQDSAVSPEQMQQLRDAMVSAGCVVASETTAGSVENTTGFAPELLAEIVEALRATGEIIDYGTEGGIQLTSGPCAN</sequence>
<comment type="caution">
    <text evidence="2">The sequence shown here is derived from an EMBL/GenBank/DDBJ whole genome shotgun (WGS) entry which is preliminary data.</text>
</comment>